<dbReference type="OrthoDB" id="406631at2759"/>
<comment type="subcellular location">
    <subcellularLocation>
        <location evidence="2">Secreted</location>
    </subcellularLocation>
</comment>
<dbReference type="InterPro" id="IPR001547">
    <property type="entry name" value="Glyco_hydro_5"/>
</dbReference>
<dbReference type="GO" id="GO:0046355">
    <property type="term" value="P:mannan catabolic process"/>
    <property type="evidence" value="ECO:0007669"/>
    <property type="project" value="UniProtKB-ARBA"/>
</dbReference>
<evidence type="ECO:0000256" key="6">
    <source>
        <dbReference type="ARBA" id="ARBA00022729"/>
    </source>
</evidence>
<dbReference type="EMBL" id="CDHK01000006">
    <property type="protein sequence ID" value="CEJ58288.1"/>
    <property type="molecule type" value="Genomic_DNA"/>
</dbReference>
<dbReference type="AlphaFoldDB" id="A0A0F7TND9"/>
<evidence type="ECO:0000256" key="8">
    <source>
        <dbReference type="ARBA" id="ARBA00023277"/>
    </source>
</evidence>
<evidence type="ECO:0000256" key="1">
    <source>
        <dbReference type="ARBA" id="ARBA00001678"/>
    </source>
</evidence>
<evidence type="ECO:0000313" key="13">
    <source>
        <dbReference type="EMBL" id="CEJ58288.1"/>
    </source>
</evidence>
<keyword evidence="5" id="KW-0964">Secreted</keyword>
<dbReference type="STRING" id="104259.A0A0F7TND9"/>
<proteinExistence type="inferred from homology"/>
<reference evidence="14" key="1">
    <citation type="journal article" date="2015" name="Genome Announc.">
        <title>Draft genome sequence of the fungus Penicillium brasilianum MG11.</title>
        <authorList>
            <person name="Horn F."/>
            <person name="Linde J."/>
            <person name="Mattern D.J."/>
            <person name="Walther G."/>
            <person name="Guthke R."/>
            <person name="Brakhage A.A."/>
            <person name="Valiante V."/>
        </authorList>
    </citation>
    <scope>NUCLEOTIDE SEQUENCE [LARGE SCALE GENOMIC DNA]</scope>
    <source>
        <strain evidence="14">MG11</strain>
    </source>
</reference>
<accession>A0A0F7TND9</accession>
<organism evidence="13 14">
    <name type="scientific">Penicillium brasilianum</name>
    <dbReference type="NCBI Taxonomy" id="104259"/>
    <lineage>
        <taxon>Eukaryota</taxon>
        <taxon>Fungi</taxon>
        <taxon>Dikarya</taxon>
        <taxon>Ascomycota</taxon>
        <taxon>Pezizomycotina</taxon>
        <taxon>Eurotiomycetes</taxon>
        <taxon>Eurotiomycetidae</taxon>
        <taxon>Eurotiales</taxon>
        <taxon>Aspergillaceae</taxon>
        <taxon>Penicillium</taxon>
    </lineage>
</organism>
<dbReference type="Proteomes" id="UP000042958">
    <property type="component" value="Unassembled WGS sequence"/>
</dbReference>
<dbReference type="PANTHER" id="PTHR31451:SF39">
    <property type="entry name" value="MANNAN ENDO-1,4-BETA-MANNOSIDASE 1"/>
    <property type="match status" value="1"/>
</dbReference>
<sequence>MRRALLAKFLLWTGFVASYAVETGESMGRRAVQDVHQKASIPSRDGLRFVIDGQAEYFAGSNSYWIPFLKSNSDVDLVMSHLKQSGLKVLRVWGFNDVNEVPTDGRVWFHHISNGKSTINVGADGLQRLDYVVKSAEAHDVKLIVNFVNNWDDYGGIAAYNAAFGGNSTSWYTHGASQKSYREYIKAVISRYKGSSAIFAWELANEPRCRGCDTSVIYNWVKSTSAFIKSLEPARMVCIGDEGMGLTTQSDGTYPFTYYEGVDFEKNLKIPTIDFGTLHLYPGSWNEQDPWGNLWIEAHGAACVKAGKPCLLEEYGSLAHASSEVPWQQTALKTNGIAGDTFWQYGDNLSSGPSPDDGYTIYHGTANYTILVTDHVKSIKKANRH</sequence>
<dbReference type="EC" id="3.2.1.78" evidence="4"/>
<evidence type="ECO:0000256" key="3">
    <source>
        <dbReference type="ARBA" id="ARBA00005641"/>
    </source>
</evidence>
<dbReference type="Pfam" id="PF00150">
    <property type="entry name" value="Cellulase"/>
    <property type="match status" value="1"/>
</dbReference>
<dbReference type="GO" id="GO:0005576">
    <property type="term" value="C:extracellular region"/>
    <property type="evidence" value="ECO:0007669"/>
    <property type="project" value="UniProtKB-SubCell"/>
</dbReference>
<dbReference type="FunFam" id="3.20.20.80:FF:000076">
    <property type="entry name" value="Mannan endo-1,4-beta-mannosidase A"/>
    <property type="match status" value="1"/>
</dbReference>
<evidence type="ECO:0000256" key="10">
    <source>
        <dbReference type="RuleBase" id="RU361153"/>
    </source>
</evidence>
<keyword evidence="9 10" id="KW-0326">Glycosidase</keyword>
<gene>
    <name evidence="13" type="ORF">PMG11_06952</name>
</gene>
<comment type="similarity">
    <text evidence="3 10">Belongs to the glycosyl hydrolase 5 (cellulase A) family.</text>
</comment>
<evidence type="ECO:0000259" key="12">
    <source>
        <dbReference type="Pfam" id="PF00150"/>
    </source>
</evidence>
<evidence type="ECO:0000256" key="9">
    <source>
        <dbReference type="ARBA" id="ARBA00023295"/>
    </source>
</evidence>
<evidence type="ECO:0000256" key="11">
    <source>
        <dbReference type="SAM" id="SignalP"/>
    </source>
</evidence>
<dbReference type="InterPro" id="IPR017853">
    <property type="entry name" value="GH"/>
</dbReference>
<protein>
    <recommendedName>
        <fullName evidence="4">mannan endo-1,4-beta-mannosidase</fullName>
        <ecNumber evidence="4">3.2.1.78</ecNumber>
    </recommendedName>
</protein>
<feature type="chain" id="PRO_5002522857" description="mannan endo-1,4-beta-mannosidase" evidence="11">
    <location>
        <begin position="21"/>
        <end position="385"/>
    </location>
</feature>
<evidence type="ECO:0000313" key="14">
    <source>
        <dbReference type="Proteomes" id="UP000042958"/>
    </source>
</evidence>
<evidence type="ECO:0000256" key="5">
    <source>
        <dbReference type="ARBA" id="ARBA00022525"/>
    </source>
</evidence>
<feature type="domain" description="Glycoside hydrolase family 5" evidence="12">
    <location>
        <begin position="79"/>
        <end position="347"/>
    </location>
</feature>
<keyword evidence="6 11" id="KW-0732">Signal</keyword>
<name>A0A0F7TND9_PENBI</name>
<keyword evidence="14" id="KW-1185">Reference proteome</keyword>
<dbReference type="GO" id="GO:0016985">
    <property type="term" value="F:mannan endo-1,4-beta-mannosidase activity"/>
    <property type="evidence" value="ECO:0007669"/>
    <property type="project" value="UniProtKB-EC"/>
</dbReference>
<keyword evidence="7 10" id="KW-0378">Hydrolase</keyword>
<keyword evidence="8" id="KW-0119">Carbohydrate metabolism</keyword>
<dbReference type="Gene3D" id="3.20.20.80">
    <property type="entry name" value="Glycosidases"/>
    <property type="match status" value="1"/>
</dbReference>
<dbReference type="PANTHER" id="PTHR31451">
    <property type="match status" value="1"/>
</dbReference>
<dbReference type="SUPFAM" id="SSF51445">
    <property type="entry name" value="(Trans)glycosidases"/>
    <property type="match status" value="1"/>
</dbReference>
<feature type="signal peptide" evidence="11">
    <location>
        <begin position="1"/>
        <end position="20"/>
    </location>
</feature>
<comment type="catalytic activity">
    <reaction evidence="1">
        <text>Random hydrolysis of (1-&gt;4)-beta-D-mannosidic linkages in mannans, galactomannans and glucomannans.</text>
        <dbReference type="EC" id="3.2.1.78"/>
    </reaction>
</comment>
<evidence type="ECO:0000256" key="2">
    <source>
        <dbReference type="ARBA" id="ARBA00004613"/>
    </source>
</evidence>
<evidence type="ECO:0000256" key="7">
    <source>
        <dbReference type="ARBA" id="ARBA00022801"/>
    </source>
</evidence>
<evidence type="ECO:0000256" key="4">
    <source>
        <dbReference type="ARBA" id="ARBA00012706"/>
    </source>
</evidence>
<dbReference type="InterPro" id="IPR045053">
    <property type="entry name" value="MAN-like"/>
</dbReference>